<dbReference type="SMART" id="SM00252">
    <property type="entry name" value="SH2"/>
    <property type="match status" value="1"/>
</dbReference>
<dbReference type="InterPro" id="IPR000980">
    <property type="entry name" value="SH2"/>
</dbReference>
<dbReference type="GO" id="GO:0017124">
    <property type="term" value="F:SH3 domain binding"/>
    <property type="evidence" value="ECO:0007669"/>
    <property type="project" value="TreeGrafter"/>
</dbReference>
<dbReference type="PANTHER" id="PTHR15126">
    <property type="entry name" value="SH3-BINDING"/>
    <property type="match status" value="1"/>
</dbReference>
<gene>
    <name evidence="4" type="ORF">V1264_013052</name>
</gene>
<dbReference type="Pfam" id="PF00017">
    <property type="entry name" value="SH2"/>
    <property type="match status" value="1"/>
</dbReference>
<reference evidence="4 5" key="1">
    <citation type="submission" date="2024-02" db="EMBL/GenBank/DDBJ databases">
        <title>Chromosome-scale genome assembly of the rough periwinkle Littorina saxatilis.</title>
        <authorList>
            <person name="De Jode A."/>
            <person name="Faria R."/>
            <person name="Formenti G."/>
            <person name="Sims Y."/>
            <person name="Smith T.P."/>
            <person name="Tracey A."/>
            <person name="Wood J.M.D."/>
            <person name="Zagrodzka Z.B."/>
            <person name="Johannesson K."/>
            <person name="Butlin R.K."/>
            <person name="Leder E.H."/>
        </authorList>
    </citation>
    <scope>NUCLEOTIDE SEQUENCE [LARGE SCALE GENOMIC DNA]</scope>
    <source>
        <strain evidence="4">Snail1</strain>
        <tissue evidence="4">Muscle</tissue>
    </source>
</reference>
<feature type="compositionally biased region" description="Basic and acidic residues" evidence="2">
    <location>
        <begin position="27"/>
        <end position="54"/>
    </location>
</feature>
<dbReference type="Gene3D" id="3.30.505.10">
    <property type="entry name" value="SH2 domain"/>
    <property type="match status" value="1"/>
</dbReference>
<dbReference type="AlphaFoldDB" id="A0AAN9BPD5"/>
<dbReference type="EMBL" id="JBAMIC010000003">
    <property type="protein sequence ID" value="KAK7108913.1"/>
    <property type="molecule type" value="Genomic_DNA"/>
</dbReference>
<evidence type="ECO:0000259" key="3">
    <source>
        <dbReference type="PROSITE" id="PS50001"/>
    </source>
</evidence>
<feature type="compositionally biased region" description="Low complexity" evidence="2">
    <location>
        <begin position="151"/>
        <end position="160"/>
    </location>
</feature>
<dbReference type="InterPro" id="IPR036860">
    <property type="entry name" value="SH2_dom_sf"/>
</dbReference>
<evidence type="ECO:0000256" key="2">
    <source>
        <dbReference type="SAM" id="MobiDB-lite"/>
    </source>
</evidence>
<proteinExistence type="predicted"/>
<keyword evidence="1" id="KW-0727">SH2 domain</keyword>
<evidence type="ECO:0000313" key="5">
    <source>
        <dbReference type="Proteomes" id="UP001374579"/>
    </source>
</evidence>
<feature type="compositionally biased region" description="Gly residues" evidence="2">
    <location>
        <begin position="56"/>
        <end position="67"/>
    </location>
</feature>
<keyword evidence="5" id="KW-1185">Reference proteome</keyword>
<dbReference type="Proteomes" id="UP001374579">
    <property type="component" value="Unassembled WGS sequence"/>
</dbReference>
<dbReference type="PROSITE" id="PS50001">
    <property type="entry name" value="SH2"/>
    <property type="match status" value="1"/>
</dbReference>
<dbReference type="GO" id="GO:0007165">
    <property type="term" value="P:signal transduction"/>
    <property type="evidence" value="ECO:0007669"/>
    <property type="project" value="InterPro"/>
</dbReference>
<dbReference type="SUPFAM" id="SSF55550">
    <property type="entry name" value="SH2 domain"/>
    <property type="match status" value="1"/>
</dbReference>
<feature type="compositionally biased region" description="Acidic residues" evidence="2">
    <location>
        <begin position="68"/>
        <end position="93"/>
    </location>
</feature>
<comment type="caution">
    <text evidence="4">The sequence shown here is derived from an EMBL/GenBank/DDBJ whole genome shotgun (WGS) entry which is preliminary data.</text>
</comment>
<evidence type="ECO:0000313" key="4">
    <source>
        <dbReference type="EMBL" id="KAK7108913.1"/>
    </source>
</evidence>
<feature type="domain" description="SH2" evidence="3">
    <location>
        <begin position="174"/>
        <end position="264"/>
    </location>
</feature>
<name>A0AAN9BPD5_9CAEN</name>
<protein>
    <recommendedName>
        <fullName evidence="3">SH2 domain-containing protein</fullName>
    </recommendedName>
</protein>
<dbReference type="PANTHER" id="PTHR15126:SF4">
    <property type="entry name" value="SH3 DOMAIN-BINDING PROTEIN 2"/>
    <property type="match status" value="1"/>
</dbReference>
<accession>A0AAN9BPD5</accession>
<dbReference type="InterPro" id="IPR035848">
    <property type="entry name" value="SH3BP2"/>
</dbReference>
<evidence type="ECO:0000256" key="1">
    <source>
        <dbReference type="PROSITE-ProRule" id="PRU00191"/>
    </source>
</evidence>
<sequence length="267" mass="29846">MAWMMALKQAMLEANPGHHISASGGSHHGEEKDVYSEIEKPVFDPPKKQSEMKDGSGSGGFHSGGGYNDDDDDDEDEDIEEESDSSDDYDQPDEEWKRPPPTRRSLPLPPVPGEAPREDQDKKRGKIALPLPPPKPQAPHRDRHNLPDPQPARTPRVRPVPAEKPSRKLSEQDCLFDNSDREAAIQILKEKEALGTFLIRKSRQGDSKVLVVMTSEGVREYKIFAEAGQVTLDKKAFFPNVDELLQHFSKSTLPNRTQTLGRSYSSS</sequence>
<organism evidence="4 5">
    <name type="scientific">Littorina saxatilis</name>
    <dbReference type="NCBI Taxonomy" id="31220"/>
    <lineage>
        <taxon>Eukaryota</taxon>
        <taxon>Metazoa</taxon>
        <taxon>Spiralia</taxon>
        <taxon>Lophotrochozoa</taxon>
        <taxon>Mollusca</taxon>
        <taxon>Gastropoda</taxon>
        <taxon>Caenogastropoda</taxon>
        <taxon>Littorinimorpha</taxon>
        <taxon>Littorinoidea</taxon>
        <taxon>Littorinidae</taxon>
        <taxon>Littorina</taxon>
    </lineage>
</organism>
<feature type="region of interest" description="Disordered" evidence="2">
    <location>
        <begin position="16"/>
        <end position="171"/>
    </location>
</feature>